<organism evidence="1 2">
    <name type="scientific">Trifolium subterraneum</name>
    <name type="common">Subterranean clover</name>
    <dbReference type="NCBI Taxonomy" id="3900"/>
    <lineage>
        <taxon>Eukaryota</taxon>
        <taxon>Viridiplantae</taxon>
        <taxon>Streptophyta</taxon>
        <taxon>Embryophyta</taxon>
        <taxon>Tracheophyta</taxon>
        <taxon>Spermatophyta</taxon>
        <taxon>Magnoliopsida</taxon>
        <taxon>eudicotyledons</taxon>
        <taxon>Gunneridae</taxon>
        <taxon>Pentapetalae</taxon>
        <taxon>rosids</taxon>
        <taxon>fabids</taxon>
        <taxon>Fabales</taxon>
        <taxon>Fabaceae</taxon>
        <taxon>Papilionoideae</taxon>
        <taxon>50 kb inversion clade</taxon>
        <taxon>NPAAA clade</taxon>
        <taxon>Hologalegina</taxon>
        <taxon>IRL clade</taxon>
        <taxon>Trifolieae</taxon>
        <taxon>Trifolium</taxon>
    </lineage>
</organism>
<evidence type="ECO:0000313" key="1">
    <source>
        <dbReference type="EMBL" id="GAU14787.1"/>
    </source>
</evidence>
<accession>A0A2Z6MKB4</accession>
<gene>
    <name evidence="1" type="ORF">TSUD_49990</name>
</gene>
<dbReference type="EMBL" id="DF973147">
    <property type="protein sequence ID" value="GAU14787.1"/>
    <property type="molecule type" value="Genomic_DNA"/>
</dbReference>
<dbReference type="AlphaFoldDB" id="A0A2Z6MKB4"/>
<reference evidence="2" key="1">
    <citation type="journal article" date="2017" name="Front. Plant Sci.">
        <title>Climate Clever Clovers: New Paradigm to Reduce the Environmental Footprint of Ruminants by Breeding Low Methanogenic Forages Utilizing Haplotype Variation.</title>
        <authorList>
            <person name="Kaur P."/>
            <person name="Appels R."/>
            <person name="Bayer P.E."/>
            <person name="Keeble-Gagnere G."/>
            <person name="Wang J."/>
            <person name="Hirakawa H."/>
            <person name="Shirasawa K."/>
            <person name="Vercoe P."/>
            <person name="Stefanova K."/>
            <person name="Durmic Z."/>
            <person name="Nichols P."/>
            <person name="Revell C."/>
            <person name="Isobe S.N."/>
            <person name="Edwards D."/>
            <person name="Erskine W."/>
        </authorList>
    </citation>
    <scope>NUCLEOTIDE SEQUENCE [LARGE SCALE GENOMIC DNA]</scope>
    <source>
        <strain evidence="2">cv. Daliak</strain>
    </source>
</reference>
<dbReference type="Proteomes" id="UP000242715">
    <property type="component" value="Unassembled WGS sequence"/>
</dbReference>
<keyword evidence="2" id="KW-1185">Reference proteome</keyword>
<sequence length="100" mass="10993">MDEVLEVLRRIDSGSVSGRDEFGHVEEVIDGGPRISCIDVRSLSPSSPDHVEVKLLKNKKLTPSPKVVTDSPEMKKWQSSSAFSGVTAADDHRFRVCVLT</sequence>
<name>A0A2Z6MKB4_TRISU</name>
<evidence type="ECO:0000313" key="2">
    <source>
        <dbReference type="Proteomes" id="UP000242715"/>
    </source>
</evidence>
<proteinExistence type="predicted"/>
<protein>
    <submittedName>
        <fullName evidence="1">Uncharacterized protein</fullName>
    </submittedName>
</protein>